<proteinExistence type="predicted"/>
<dbReference type="Proteomes" id="UP001193081">
    <property type="component" value="Unassembled WGS sequence"/>
</dbReference>
<feature type="domain" description="Fido" evidence="1">
    <location>
        <begin position="102"/>
        <end position="237"/>
    </location>
</feature>
<reference evidence="2 3" key="1">
    <citation type="submission" date="2021-03" db="EMBL/GenBank/DDBJ databases">
        <authorList>
            <person name="Grouzdev D.S."/>
        </authorList>
    </citation>
    <scope>NUCLEOTIDE SEQUENCE [LARGE SCALE GENOMIC DNA]</scope>
    <source>
        <strain evidence="2 3">M50-1</strain>
    </source>
</reference>
<comment type="caution">
    <text evidence="2">The sequence shown here is derived from an EMBL/GenBank/DDBJ whole genome shotgun (WGS) entry which is preliminary data.</text>
</comment>
<gene>
    <name evidence="2" type="ORF">EYB53_023755</name>
</gene>
<name>A0ABS4DH23_9CHLR</name>
<evidence type="ECO:0000313" key="2">
    <source>
        <dbReference type="EMBL" id="MBP1468751.1"/>
    </source>
</evidence>
<keyword evidence="3" id="KW-1185">Reference proteome</keyword>
<dbReference type="InterPro" id="IPR040198">
    <property type="entry name" value="Fido_containing"/>
</dbReference>
<accession>A0ABS4DH23</accession>
<dbReference type="SUPFAM" id="SSF140931">
    <property type="entry name" value="Fic-like"/>
    <property type="match status" value="1"/>
</dbReference>
<dbReference type="PANTHER" id="PTHR13504:SF38">
    <property type="entry name" value="FIDO DOMAIN-CONTAINING PROTEIN"/>
    <property type="match status" value="1"/>
</dbReference>
<dbReference type="PANTHER" id="PTHR13504">
    <property type="entry name" value="FIDO DOMAIN-CONTAINING PROTEIN DDB_G0283145"/>
    <property type="match status" value="1"/>
</dbReference>
<evidence type="ECO:0000259" key="1">
    <source>
        <dbReference type="PROSITE" id="PS51459"/>
    </source>
</evidence>
<protein>
    <submittedName>
        <fullName evidence="2">Fic family protein</fullName>
    </submittedName>
</protein>
<dbReference type="RefSeq" id="WP_135481815.1">
    <property type="nucleotide sequence ID" value="NZ_SIJK02000091.1"/>
</dbReference>
<dbReference type="Gene3D" id="1.10.3290.10">
    <property type="entry name" value="Fido-like domain"/>
    <property type="match status" value="1"/>
</dbReference>
<dbReference type="EMBL" id="SIJK02000091">
    <property type="protein sequence ID" value="MBP1468751.1"/>
    <property type="molecule type" value="Genomic_DNA"/>
</dbReference>
<evidence type="ECO:0000313" key="3">
    <source>
        <dbReference type="Proteomes" id="UP001193081"/>
    </source>
</evidence>
<dbReference type="InterPro" id="IPR036597">
    <property type="entry name" value="Fido-like_dom_sf"/>
</dbReference>
<dbReference type="PROSITE" id="PS51459">
    <property type="entry name" value="FIDO"/>
    <property type="match status" value="1"/>
</dbReference>
<organism evidence="2 3">
    <name type="scientific">Candidatus Chloroploca mongolica</name>
    <dbReference type="NCBI Taxonomy" id="2528176"/>
    <lineage>
        <taxon>Bacteria</taxon>
        <taxon>Bacillati</taxon>
        <taxon>Chloroflexota</taxon>
        <taxon>Chloroflexia</taxon>
        <taxon>Chloroflexales</taxon>
        <taxon>Chloroflexineae</taxon>
        <taxon>Oscillochloridaceae</taxon>
        <taxon>Candidatus Chloroploca</taxon>
    </lineage>
</organism>
<dbReference type="InterPro" id="IPR003812">
    <property type="entry name" value="Fido"/>
</dbReference>
<sequence>MLPELRMDPRLARRIDAKRRALDQQRPLPPAITTKLAEDLRVRLTYHSNALEGNTLDLGETQLVIAHGITIGGHTLQEHLEAINHAAAFTFVRDLAQREAVLDEQALLQLHALITKDLLASSGAYRTGAVFISGSEYRPPHHREVPGLMQDWFAWLEGDGQQYPPIIRATLAHEMLLAIHPFLDGNGRTARLVLNLQLMQSGYPITLLLRGWRATYLRALEQAHHGQFNPLLNVIGRAVEGGLDLFLEACDAVPQELQRPLREIAEACAIDANYLSWLLRAGRVAGRKRGGRWYTSVAAVQQYQQEVARGAIPNGRPRRSHP</sequence>
<dbReference type="Pfam" id="PF02661">
    <property type="entry name" value="Fic"/>
    <property type="match status" value="1"/>
</dbReference>